<protein>
    <submittedName>
        <fullName evidence="3">DUF1127 domain-containing protein</fullName>
    </submittedName>
</protein>
<reference evidence="3" key="1">
    <citation type="submission" date="2021-10" db="EMBL/GenBank/DDBJ databases">
        <title>Roseicella aerolatum sp. nov., isolated from aerosols of e-waste dismantling site.</title>
        <authorList>
            <person name="Qin T."/>
        </authorList>
    </citation>
    <scope>NUCLEOTIDE SEQUENCE</scope>
    <source>
        <strain evidence="3">GB24</strain>
    </source>
</reference>
<accession>A0A9X1IEV8</accession>
<name>A0A9X1IEV8_9PROT</name>
<evidence type="ECO:0000313" key="4">
    <source>
        <dbReference type="Proteomes" id="UP001139311"/>
    </source>
</evidence>
<dbReference type="Pfam" id="PF06568">
    <property type="entry name" value="YjiS-like"/>
    <property type="match status" value="1"/>
</dbReference>
<dbReference type="AlphaFoldDB" id="A0A9X1IEV8"/>
<evidence type="ECO:0000256" key="1">
    <source>
        <dbReference type="SAM" id="MobiDB-lite"/>
    </source>
</evidence>
<feature type="region of interest" description="Disordered" evidence="1">
    <location>
        <begin position="82"/>
        <end position="116"/>
    </location>
</feature>
<keyword evidence="4" id="KW-1185">Reference proteome</keyword>
<dbReference type="Proteomes" id="UP001139311">
    <property type="component" value="Unassembled WGS sequence"/>
</dbReference>
<sequence length="116" mass="12758">MDARLTRAEAAYLLPLPTTPELERARALRLEAAEARQAALTRAAERALARLGDALFGWVRRARIRAELASLSDRELADIGLTRGEIDRMTDQVEPTPEPEPRPAQRPAGIAVPRPA</sequence>
<evidence type="ECO:0000259" key="2">
    <source>
        <dbReference type="Pfam" id="PF06568"/>
    </source>
</evidence>
<dbReference type="InterPro" id="IPR009506">
    <property type="entry name" value="YjiS-like"/>
</dbReference>
<evidence type="ECO:0000313" key="3">
    <source>
        <dbReference type="EMBL" id="MCB4823506.1"/>
    </source>
</evidence>
<comment type="caution">
    <text evidence="3">The sequence shown here is derived from an EMBL/GenBank/DDBJ whole genome shotgun (WGS) entry which is preliminary data.</text>
</comment>
<proteinExistence type="predicted"/>
<organism evidence="3 4">
    <name type="scientific">Roseicella aerolata</name>
    <dbReference type="NCBI Taxonomy" id="2883479"/>
    <lineage>
        <taxon>Bacteria</taxon>
        <taxon>Pseudomonadati</taxon>
        <taxon>Pseudomonadota</taxon>
        <taxon>Alphaproteobacteria</taxon>
        <taxon>Acetobacterales</taxon>
        <taxon>Roseomonadaceae</taxon>
        <taxon>Roseicella</taxon>
    </lineage>
</organism>
<dbReference type="EMBL" id="JAJAQI010000027">
    <property type="protein sequence ID" value="MCB4823506.1"/>
    <property type="molecule type" value="Genomic_DNA"/>
</dbReference>
<gene>
    <name evidence="3" type="ORF">LHA35_17385</name>
</gene>
<feature type="domain" description="YjiS-like" evidence="2">
    <location>
        <begin position="54"/>
        <end position="87"/>
    </location>
</feature>
<dbReference type="RefSeq" id="WP_226610315.1">
    <property type="nucleotide sequence ID" value="NZ_JAJAQI010000027.1"/>
</dbReference>